<dbReference type="GeneID" id="115472738"/>
<dbReference type="PANTHER" id="PTHR28577:SF1">
    <property type="entry name" value="CENTROMERE PROTEIN P"/>
    <property type="match status" value="1"/>
</dbReference>
<accession>A0A6P7YJ79</accession>
<proteinExistence type="predicted"/>
<keyword evidence="1" id="KW-1185">Reference proteome</keyword>
<evidence type="ECO:0000313" key="1">
    <source>
        <dbReference type="Proteomes" id="UP000515156"/>
    </source>
</evidence>
<dbReference type="InterPro" id="IPR027801">
    <property type="entry name" value="CENP-P"/>
</dbReference>
<sequence>MAMVIYGKYPENVRLPEGSSANYMVLRNPKLPGCELIVVWKIQVNEEGVVTPVLDLLTKIPEQALRLDEKKVIEKTPLCFQNLLCVFGIECAIDNVLKAFCMEDGASVTDK</sequence>
<protein>
    <submittedName>
        <fullName evidence="2">Centromere protein P</fullName>
    </submittedName>
</protein>
<evidence type="ECO:0000313" key="2">
    <source>
        <dbReference type="RefSeq" id="XP_030062984.1"/>
    </source>
</evidence>
<dbReference type="RefSeq" id="XP_030062984.1">
    <property type="nucleotide sequence ID" value="XM_030207124.1"/>
</dbReference>
<dbReference type="GO" id="GO:0034080">
    <property type="term" value="P:CENP-A containing chromatin assembly"/>
    <property type="evidence" value="ECO:0007669"/>
    <property type="project" value="InterPro"/>
</dbReference>
<reference evidence="2" key="1">
    <citation type="submission" date="2025-08" db="UniProtKB">
        <authorList>
            <consortium name="RefSeq"/>
        </authorList>
    </citation>
    <scope>IDENTIFICATION</scope>
</reference>
<dbReference type="GO" id="GO:0005634">
    <property type="term" value="C:nucleus"/>
    <property type="evidence" value="ECO:0007669"/>
    <property type="project" value="TreeGrafter"/>
</dbReference>
<dbReference type="Pfam" id="PF13096">
    <property type="entry name" value="CENP-P"/>
    <property type="match status" value="1"/>
</dbReference>
<dbReference type="OrthoDB" id="5976950at2759"/>
<dbReference type="CTD" id="401541"/>
<dbReference type="Proteomes" id="UP000515156">
    <property type="component" value="Chromosome 6"/>
</dbReference>
<organism evidence="1 2">
    <name type="scientific">Microcaecilia unicolor</name>
    <dbReference type="NCBI Taxonomy" id="1415580"/>
    <lineage>
        <taxon>Eukaryota</taxon>
        <taxon>Metazoa</taxon>
        <taxon>Chordata</taxon>
        <taxon>Craniata</taxon>
        <taxon>Vertebrata</taxon>
        <taxon>Euteleostomi</taxon>
        <taxon>Amphibia</taxon>
        <taxon>Gymnophiona</taxon>
        <taxon>Siphonopidae</taxon>
        <taxon>Microcaecilia</taxon>
    </lineage>
</organism>
<dbReference type="AlphaFoldDB" id="A0A6P7YJ79"/>
<dbReference type="InParanoid" id="A0A6P7YJ79"/>
<dbReference type="GO" id="GO:0000775">
    <property type="term" value="C:chromosome, centromeric region"/>
    <property type="evidence" value="ECO:0007669"/>
    <property type="project" value="InterPro"/>
</dbReference>
<dbReference type="PANTHER" id="PTHR28577">
    <property type="entry name" value="CENTROMERE PROTEIN P"/>
    <property type="match status" value="1"/>
</dbReference>
<name>A0A6P7YJ79_9AMPH</name>
<dbReference type="KEGG" id="muo:115472738"/>
<gene>
    <name evidence="2" type="primary">CENPP</name>
</gene>